<keyword evidence="4" id="KW-0949">S-adenosyl-L-methionine</keyword>
<dbReference type="InterPro" id="IPR056744">
    <property type="entry name" value="TRM5/TYW2-like_N"/>
</dbReference>
<keyword evidence="1" id="KW-0963">Cytoplasm</keyword>
<dbReference type="SUPFAM" id="SSF53335">
    <property type="entry name" value="S-adenosyl-L-methionine-dependent methyltransferases"/>
    <property type="match status" value="1"/>
</dbReference>
<dbReference type="Proteomes" id="UP000750197">
    <property type="component" value="Unassembled WGS sequence"/>
</dbReference>
<evidence type="ECO:0000256" key="3">
    <source>
        <dbReference type="ARBA" id="ARBA00022679"/>
    </source>
</evidence>
<comment type="caution">
    <text evidence="7">The sequence shown here is derived from an EMBL/GenBank/DDBJ whole genome shotgun (WGS) entry which is preliminary data.</text>
</comment>
<evidence type="ECO:0000256" key="5">
    <source>
        <dbReference type="ARBA" id="ARBA00022694"/>
    </source>
</evidence>
<dbReference type="GO" id="GO:0002939">
    <property type="term" value="P:tRNA N1-guanine methylation"/>
    <property type="evidence" value="ECO:0007669"/>
    <property type="project" value="TreeGrafter"/>
</dbReference>
<dbReference type="Gene3D" id="3.30.70.2580">
    <property type="match status" value="1"/>
</dbReference>
<sequence>MYNKGIRVSLRLAEKARRELNRMGVSEDRLKIRREGDSIIIPVTEFPDGHDEIEWEECFAEFEARRGFVSDYRKLLEFDPAKMSILPSSYDIIGKKILVKIPAELRKEERNIGEALLEVHRFADSVFRDDGVSGAHRTRNVELIAGRGGTETWVTEYGFRFRLDVRRTFYSPRLAVERKRVSSTVRPDEHVLDMFAGVGPFTIFVAAKAYRGKVMAFDINPYAVSYLRENAVINGMRNIDAHMKDSTLLDFGPDFDRVIMNLPRGSPSFVDKALSMLSEGGVIDYYELVDDISVNSRAEELGNKIVHARVEAVRRVKSYSASSGIYHFLIRKTAPRSRSRA</sequence>
<gene>
    <name evidence="7" type="ORF">KIY12_02775</name>
</gene>
<dbReference type="Gene3D" id="3.30.300.110">
    <property type="entry name" value="Met-10+ protein-like domains"/>
    <property type="match status" value="1"/>
</dbReference>
<dbReference type="InterPro" id="IPR040601">
    <property type="entry name" value="Trm5a/b_N"/>
</dbReference>
<evidence type="ECO:0000313" key="7">
    <source>
        <dbReference type="EMBL" id="MBX8643638.1"/>
    </source>
</evidence>
<dbReference type="GO" id="GO:0005737">
    <property type="term" value="C:cytoplasm"/>
    <property type="evidence" value="ECO:0007669"/>
    <property type="project" value="TreeGrafter"/>
</dbReference>
<feature type="domain" description="SAM-dependent methyltransferase TRM5/TYW2-type" evidence="6">
    <location>
        <begin position="90"/>
        <end position="334"/>
    </location>
</feature>
<dbReference type="Gene3D" id="3.40.50.150">
    <property type="entry name" value="Vaccinia Virus protein VP39"/>
    <property type="match status" value="1"/>
</dbReference>
<dbReference type="Pfam" id="PF18093">
    <property type="entry name" value="Trm5_N"/>
    <property type="match status" value="1"/>
</dbReference>
<protein>
    <submittedName>
        <fullName evidence="7">Class I SAM-dependent methyltransferase family protein</fullName>
    </submittedName>
</protein>
<keyword evidence="2 7" id="KW-0489">Methyltransferase</keyword>
<dbReference type="AlphaFoldDB" id="A0A8J7YMP1"/>
<keyword evidence="3" id="KW-0808">Transferase</keyword>
<evidence type="ECO:0000313" key="8">
    <source>
        <dbReference type="Proteomes" id="UP000750197"/>
    </source>
</evidence>
<dbReference type="InterPro" id="IPR056743">
    <property type="entry name" value="TRM5-TYW2-like_MTfase"/>
</dbReference>
<dbReference type="InterPro" id="IPR030382">
    <property type="entry name" value="MeTrfase_TRM5/TYW2"/>
</dbReference>
<dbReference type="PANTHER" id="PTHR23245:SF36">
    <property type="entry name" value="TRNA (GUANINE(37)-N1)-METHYLTRANSFERASE"/>
    <property type="match status" value="1"/>
</dbReference>
<dbReference type="EMBL" id="JAHEAC010000014">
    <property type="protein sequence ID" value="MBX8643638.1"/>
    <property type="molecule type" value="Genomic_DNA"/>
</dbReference>
<dbReference type="Pfam" id="PF02475">
    <property type="entry name" value="TRM5-TYW2_MTfase"/>
    <property type="match status" value="1"/>
</dbReference>
<organism evidence="7 8">
    <name type="scientific">Candidatus Sysuiplasma superficiale</name>
    <dbReference type="NCBI Taxonomy" id="2823368"/>
    <lineage>
        <taxon>Archaea</taxon>
        <taxon>Methanobacteriati</taxon>
        <taxon>Thermoplasmatota</taxon>
        <taxon>Thermoplasmata</taxon>
        <taxon>Candidatus Sysuiplasmatales</taxon>
        <taxon>Candidatus Sysuiplasmataceae</taxon>
        <taxon>Candidatus Sysuiplasma</taxon>
    </lineage>
</organism>
<proteinExistence type="predicted"/>
<dbReference type="InterPro" id="IPR029063">
    <property type="entry name" value="SAM-dependent_MTases_sf"/>
</dbReference>
<reference evidence="7" key="1">
    <citation type="submission" date="2021-05" db="EMBL/GenBank/DDBJ databases">
        <title>Genomic insights into ecological role and evolution of a novel Thermoplasmata order Candidatus Sysuiplasmatales.</title>
        <authorList>
            <person name="Yuan Y."/>
        </authorList>
    </citation>
    <scope>NUCLEOTIDE SEQUENCE</scope>
    <source>
        <strain evidence="7">TUT19-bin139</strain>
    </source>
</reference>
<name>A0A8J7YMP1_9ARCH</name>
<accession>A0A8J7YMP1</accession>
<keyword evidence="5" id="KW-0819">tRNA processing</keyword>
<dbReference type="PANTHER" id="PTHR23245">
    <property type="entry name" value="TRNA METHYLTRANSFERASE"/>
    <property type="match status" value="1"/>
</dbReference>
<dbReference type="CDD" id="cd02440">
    <property type="entry name" value="AdoMet_MTases"/>
    <property type="match status" value="1"/>
</dbReference>
<evidence type="ECO:0000256" key="2">
    <source>
        <dbReference type="ARBA" id="ARBA00022603"/>
    </source>
</evidence>
<dbReference type="PROSITE" id="PS51684">
    <property type="entry name" value="SAM_MT_TRM5_TYW2"/>
    <property type="match status" value="1"/>
</dbReference>
<evidence type="ECO:0000259" key="6">
    <source>
        <dbReference type="PROSITE" id="PS51684"/>
    </source>
</evidence>
<evidence type="ECO:0000256" key="4">
    <source>
        <dbReference type="ARBA" id="ARBA00022691"/>
    </source>
</evidence>
<dbReference type="GO" id="GO:0008175">
    <property type="term" value="F:tRNA methyltransferase activity"/>
    <property type="evidence" value="ECO:0007669"/>
    <property type="project" value="TreeGrafter"/>
</dbReference>
<evidence type="ECO:0000256" key="1">
    <source>
        <dbReference type="ARBA" id="ARBA00022490"/>
    </source>
</evidence>
<dbReference type="Pfam" id="PF25133">
    <property type="entry name" value="TYW2_N_2"/>
    <property type="match status" value="1"/>
</dbReference>